<dbReference type="RefSeq" id="WP_187479825.1">
    <property type="nucleotide sequence ID" value="NZ_CP060697.1"/>
</dbReference>
<dbReference type="Proteomes" id="UP000515861">
    <property type="component" value="Chromosome"/>
</dbReference>
<sequence>MFGRKGLNQAAPQPRPQSSPAEHPSHEAVLNTLRREEAAGNINVRAQLAGRVLFDDLYFRIAQPERGTRIEDLLAILGACGGFACIVAVHYTLKLSGQSPKDIGMMVAEGRDGRTYYFGDVPNTLLLESEHALLSLALGAAHGLGAPVTLERVHAVMKHVAATVGTEEFGASRIAEPHRPVLPMREAIAAYWPAAKEALDLYQVLPQRRPSAFGFAVQIAMERAKDVLDPLLAADIVTDAAVPAAKIDPKDFGFAP</sequence>
<accession>A0A7G9L2M1</accession>
<name>A0A7G9L2M1_9SPHN</name>
<gene>
    <name evidence="2" type="ORF">H8M03_00390</name>
</gene>
<dbReference type="KEGG" id="ssau:H8M03_00390"/>
<evidence type="ECO:0000313" key="3">
    <source>
        <dbReference type="Proteomes" id="UP000515861"/>
    </source>
</evidence>
<evidence type="ECO:0000313" key="2">
    <source>
        <dbReference type="EMBL" id="QNM82870.1"/>
    </source>
</evidence>
<feature type="region of interest" description="Disordered" evidence="1">
    <location>
        <begin position="1"/>
        <end position="26"/>
    </location>
</feature>
<keyword evidence="3" id="KW-1185">Reference proteome</keyword>
<dbReference type="AlphaFoldDB" id="A0A7G9L2M1"/>
<dbReference type="EMBL" id="CP060697">
    <property type="protein sequence ID" value="QNM82870.1"/>
    <property type="molecule type" value="Genomic_DNA"/>
</dbReference>
<reference evidence="2 3" key="1">
    <citation type="submission" date="2020-08" db="EMBL/GenBank/DDBJ databases">
        <title>Sphingomonas sp. sand1-3 16S ribosomal RNA gene Genome sequencing and assembly.</title>
        <authorList>
            <person name="Kang M."/>
        </authorList>
    </citation>
    <scope>NUCLEOTIDE SEQUENCE [LARGE SCALE GENOMIC DNA]</scope>
    <source>
        <strain evidence="3">sand1-3</strain>
    </source>
</reference>
<proteinExistence type="predicted"/>
<feature type="compositionally biased region" description="Low complexity" evidence="1">
    <location>
        <begin position="9"/>
        <end position="21"/>
    </location>
</feature>
<protein>
    <submittedName>
        <fullName evidence="2">Uncharacterized protein</fullName>
    </submittedName>
</protein>
<evidence type="ECO:0000256" key="1">
    <source>
        <dbReference type="SAM" id="MobiDB-lite"/>
    </source>
</evidence>
<organism evidence="2 3">
    <name type="scientific">Sphingomonas sabuli</name>
    <dbReference type="NCBI Taxonomy" id="2764186"/>
    <lineage>
        <taxon>Bacteria</taxon>
        <taxon>Pseudomonadati</taxon>
        <taxon>Pseudomonadota</taxon>
        <taxon>Alphaproteobacteria</taxon>
        <taxon>Sphingomonadales</taxon>
        <taxon>Sphingomonadaceae</taxon>
        <taxon>Sphingomonas</taxon>
    </lineage>
</organism>